<dbReference type="EC" id="1.14.14.14" evidence="9"/>
<dbReference type="GO" id="GO:0005506">
    <property type="term" value="F:iron ion binding"/>
    <property type="evidence" value="ECO:0007669"/>
    <property type="project" value="InterPro"/>
</dbReference>
<evidence type="ECO:0000256" key="5">
    <source>
        <dbReference type="ARBA" id="ARBA00023002"/>
    </source>
</evidence>
<dbReference type="GO" id="GO:0016020">
    <property type="term" value="C:membrane"/>
    <property type="evidence" value="ECO:0007669"/>
    <property type="project" value="UniProtKB-SubCell"/>
</dbReference>
<evidence type="ECO:0000313" key="15">
    <source>
        <dbReference type="EMBL" id="CAG8440226.1"/>
    </source>
</evidence>
<keyword evidence="4 12" id="KW-0479">Metal-binding</keyword>
<keyword evidence="5 13" id="KW-0560">Oxidoreductase</keyword>
<keyword evidence="6 12" id="KW-0408">Iron</keyword>
<evidence type="ECO:0000256" key="8">
    <source>
        <dbReference type="ARBA" id="ARBA00023136"/>
    </source>
</evidence>
<evidence type="ECO:0000256" key="11">
    <source>
        <dbReference type="ARBA" id="ARBA00043174"/>
    </source>
</evidence>
<keyword evidence="8 14" id="KW-0472">Membrane</keyword>
<name>A0A9N8YMZ5_9GLOM</name>
<dbReference type="PANTHER" id="PTHR24291:SF43">
    <property type="entry name" value="AROMATASE"/>
    <property type="match status" value="1"/>
</dbReference>
<evidence type="ECO:0000256" key="14">
    <source>
        <dbReference type="SAM" id="Phobius"/>
    </source>
</evidence>
<dbReference type="PRINTS" id="PR00463">
    <property type="entry name" value="EP450I"/>
</dbReference>
<proteinExistence type="inferred from homology"/>
<evidence type="ECO:0000256" key="2">
    <source>
        <dbReference type="ARBA" id="ARBA00004370"/>
    </source>
</evidence>
<sequence>MEIYKVSFGVYELFMLSSTLLTISIINYYYRYYTRKNPLPAPFPLPFVGHLFDDSIYSNNFCDHLQLLHSKYGDIYEQWYGRIRIIFVTKPEYVEKLLSASTKSKYLIRVSNPEGLKDLGVYGRGLLLNNDVNSWKYNRQFLSQAILTSNFLKESVDCTQAIFNEMEEYWRVGLEDNTVTDFTEWSHSLTTDIIFKLITGKKMWTVASYFLNVSPKLKLMKMKKFDEKIINESSKISKAFQRYIAGLDFFLYTPGWVRNYIPSFRATQREIFEAQRLLYENLGKIIQERRKEIENTPKDEKLRYDMLTQLVTANTDRSISDINNNQEFTKPLSDEDIRDIVIEALGGGIDTTANVLCFVIYYLAHHPDVKNRMIQEIDELFSQNQNRPITYDDLPQLIYCEAVIKEVSRVMPTTPFVGRVSSEPDRIDNVEWEANTRYMIFTPVIHSNKNYWNEPEKFDVNRFIDVDEQKKHSEKNHLIMWGGGLRQCPGRKLAMIELKCMLALTFRNWDVELADMDSPLKSEISIVRSAKDLKVKIKPRNNKMKNT</sequence>
<feature type="transmembrane region" description="Helical" evidence="14">
    <location>
        <begin position="6"/>
        <end position="30"/>
    </location>
</feature>
<dbReference type="InterPro" id="IPR002401">
    <property type="entry name" value="Cyt_P450_E_grp-I"/>
</dbReference>
<protein>
    <recommendedName>
        <fullName evidence="9">aromatase</fullName>
        <ecNumber evidence="9">1.14.14.14</ecNumber>
    </recommendedName>
    <alternativeName>
        <fullName evidence="11">Cytochrome P-450AROM</fullName>
    </alternativeName>
    <alternativeName>
        <fullName evidence="10">Estrogen synthase</fullName>
    </alternativeName>
</protein>
<evidence type="ECO:0000256" key="9">
    <source>
        <dbReference type="ARBA" id="ARBA00038885"/>
    </source>
</evidence>
<keyword evidence="14" id="KW-1133">Transmembrane helix</keyword>
<evidence type="ECO:0000256" key="12">
    <source>
        <dbReference type="PIRSR" id="PIRSR602401-1"/>
    </source>
</evidence>
<evidence type="ECO:0000313" key="16">
    <source>
        <dbReference type="Proteomes" id="UP000789342"/>
    </source>
</evidence>
<keyword evidence="16" id="KW-1185">Reference proteome</keyword>
<dbReference type="Pfam" id="PF00067">
    <property type="entry name" value="p450"/>
    <property type="match status" value="1"/>
</dbReference>
<dbReference type="InterPro" id="IPR017972">
    <property type="entry name" value="Cyt_P450_CS"/>
</dbReference>
<dbReference type="InterPro" id="IPR036396">
    <property type="entry name" value="Cyt_P450_sf"/>
</dbReference>
<dbReference type="GO" id="GO:0070330">
    <property type="term" value="F:aromatase activity"/>
    <property type="evidence" value="ECO:0007669"/>
    <property type="project" value="UniProtKB-EC"/>
</dbReference>
<comment type="cofactor">
    <cofactor evidence="1 12">
        <name>heme</name>
        <dbReference type="ChEBI" id="CHEBI:30413"/>
    </cofactor>
</comment>
<dbReference type="EMBL" id="CAJVPV010000050">
    <property type="protein sequence ID" value="CAG8440226.1"/>
    <property type="molecule type" value="Genomic_DNA"/>
</dbReference>
<evidence type="ECO:0000256" key="6">
    <source>
        <dbReference type="ARBA" id="ARBA00023004"/>
    </source>
</evidence>
<keyword evidence="12 13" id="KW-0349">Heme</keyword>
<keyword evidence="14" id="KW-0812">Transmembrane</keyword>
<comment type="subcellular location">
    <subcellularLocation>
        <location evidence="2">Membrane</location>
    </subcellularLocation>
</comment>
<dbReference type="InterPro" id="IPR050196">
    <property type="entry name" value="Cytochrome_P450_Monoox"/>
</dbReference>
<accession>A0A9N8YMZ5</accession>
<dbReference type="GO" id="GO:0020037">
    <property type="term" value="F:heme binding"/>
    <property type="evidence" value="ECO:0007669"/>
    <property type="project" value="InterPro"/>
</dbReference>
<comment type="caution">
    <text evidence="15">The sequence shown here is derived from an EMBL/GenBank/DDBJ whole genome shotgun (WGS) entry which is preliminary data.</text>
</comment>
<dbReference type="PRINTS" id="PR00385">
    <property type="entry name" value="P450"/>
</dbReference>
<dbReference type="PANTHER" id="PTHR24291">
    <property type="entry name" value="CYTOCHROME P450 FAMILY 4"/>
    <property type="match status" value="1"/>
</dbReference>
<gene>
    <name evidence="15" type="ORF">AMORRO_LOCUS223</name>
</gene>
<dbReference type="Gene3D" id="1.10.630.10">
    <property type="entry name" value="Cytochrome P450"/>
    <property type="match status" value="1"/>
</dbReference>
<dbReference type="PROSITE" id="PS00086">
    <property type="entry name" value="CYTOCHROME_P450"/>
    <property type="match status" value="1"/>
</dbReference>
<evidence type="ECO:0000256" key="3">
    <source>
        <dbReference type="ARBA" id="ARBA00010617"/>
    </source>
</evidence>
<keyword evidence="7 13" id="KW-0503">Monooxygenase</keyword>
<dbReference type="Proteomes" id="UP000789342">
    <property type="component" value="Unassembled WGS sequence"/>
</dbReference>
<dbReference type="OrthoDB" id="1470350at2759"/>
<organism evidence="15 16">
    <name type="scientific">Acaulospora morrowiae</name>
    <dbReference type="NCBI Taxonomy" id="94023"/>
    <lineage>
        <taxon>Eukaryota</taxon>
        <taxon>Fungi</taxon>
        <taxon>Fungi incertae sedis</taxon>
        <taxon>Mucoromycota</taxon>
        <taxon>Glomeromycotina</taxon>
        <taxon>Glomeromycetes</taxon>
        <taxon>Diversisporales</taxon>
        <taxon>Acaulosporaceae</taxon>
        <taxon>Acaulospora</taxon>
    </lineage>
</organism>
<evidence type="ECO:0000256" key="1">
    <source>
        <dbReference type="ARBA" id="ARBA00001971"/>
    </source>
</evidence>
<dbReference type="InterPro" id="IPR001128">
    <property type="entry name" value="Cyt_P450"/>
</dbReference>
<evidence type="ECO:0000256" key="10">
    <source>
        <dbReference type="ARBA" id="ARBA00042499"/>
    </source>
</evidence>
<reference evidence="15" key="1">
    <citation type="submission" date="2021-06" db="EMBL/GenBank/DDBJ databases">
        <authorList>
            <person name="Kallberg Y."/>
            <person name="Tangrot J."/>
            <person name="Rosling A."/>
        </authorList>
    </citation>
    <scope>NUCLEOTIDE SEQUENCE</scope>
    <source>
        <strain evidence="15">CL551</strain>
    </source>
</reference>
<evidence type="ECO:0000256" key="4">
    <source>
        <dbReference type="ARBA" id="ARBA00022723"/>
    </source>
</evidence>
<feature type="binding site" description="axial binding residue" evidence="12">
    <location>
        <position position="488"/>
    </location>
    <ligand>
        <name>heme</name>
        <dbReference type="ChEBI" id="CHEBI:30413"/>
    </ligand>
    <ligandPart>
        <name>Fe</name>
        <dbReference type="ChEBI" id="CHEBI:18248"/>
    </ligandPart>
</feature>
<dbReference type="SUPFAM" id="SSF48264">
    <property type="entry name" value="Cytochrome P450"/>
    <property type="match status" value="1"/>
</dbReference>
<dbReference type="AlphaFoldDB" id="A0A9N8YMZ5"/>
<evidence type="ECO:0000256" key="13">
    <source>
        <dbReference type="RuleBase" id="RU000461"/>
    </source>
</evidence>
<comment type="similarity">
    <text evidence="3 13">Belongs to the cytochrome P450 family.</text>
</comment>
<evidence type="ECO:0000256" key="7">
    <source>
        <dbReference type="ARBA" id="ARBA00023033"/>
    </source>
</evidence>